<evidence type="ECO:0000256" key="2">
    <source>
        <dbReference type="ARBA" id="ARBA00022898"/>
    </source>
</evidence>
<organism evidence="4 5">
    <name type="scientific">Daejeonella rubra</name>
    <dbReference type="NCBI Taxonomy" id="990371"/>
    <lineage>
        <taxon>Bacteria</taxon>
        <taxon>Pseudomonadati</taxon>
        <taxon>Bacteroidota</taxon>
        <taxon>Sphingobacteriia</taxon>
        <taxon>Sphingobacteriales</taxon>
        <taxon>Sphingobacteriaceae</taxon>
        <taxon>Daejeonella</taxon>
    </lineage>
</organism>
<dbReference type="Gene3D" id="3.40.50.1100">
    <property type="match status" value="2"/>
</dbReference>
<reference evidence="5" key="1">
    <citation type="submission" date="2016-10" db="EMBL/GenBank/DDBJ databases">
        <authorList>
            <person name="Varghese N."/>
            <person name="Submissions S."/>
        </authorList>
    </citation>
    <scope>NUCLEOTIDE SEQUENCE [LARGE SCALE GENOMIC DNA]</scope>
    <source>
        <strain evidence="5">DSM 24536</strain>
    </source>
</reference>
<evidence type="ECO:0000256" key="1">
    <source>
        <dbReference type="ARBA" id="ARBA00001933"/>
    </source>
</evidence>
<keyword evidence="2" id="KW-0663">Pyridoxal phosphate</keyword>
<comment type="cofactor">
    <cofactor evidence="1">
        <name>pyridoxal 5'-phosphate</name>
        <dbReference type="ChEBI" id="CHEBI:597326"/>
    </cofactor>
</comment>
<dbReference type="GO" id="GO:0006535">
    <property type="term" value="P:cysteine biosynthetic process from serine"/>
    <property type="evidence" value="ECO:0007669"/>
    <property type="project" value="InterPro"/>
</dbReference>
<dbReference type="Proteomes" id="UP000199226">
    <property type="component" value="Unassembled WGS sequence"/>
</dbReference>
<dbReference type="InterPro" id="IPR001926">
    <property type="entry name" value="TrpB-like_PALP"/>
</dbReference>
<dbReference type="AlphaFoldDB" id="A0A1G9V3J5"/>
<evidence type="ECO:0000259" key="3">
    <source>
        <dbReference type="Pfam" id="PF00291"/>
    </source>
</evidence>
<dbReference type="GO" id="GO:0016765">
    <property type="term" value="F:transferase activity, transferring alkyl or aryl (other than methyl) groups"/>
    <property type="evidence" value="ECO:0007669"/>
    <property type="project" value="UniProtKB-ARBA"/>
</dbReference>
<dbReference type="EMBL" id="FNHH01000019">
    <property type="protein sequence ID" value="SDM66405.1"/>
    <property type="molecule type" value="Genomic_DNA"/>
</dbReference>
<dbReference type="CDD" id="cd01561">
    <property type="entry name" value="CBS_like"/>
    <property type="match status" value="1"/>
</dbReference>
<dbReference type="InterPro" id="IPR050214">
    <property type="entry name" value="Cys_Synth/Cystath_Beta-Synth"/>
</dbReference>
<protein>
    <submittedName>
        <fullName evidence="4">Cysteine synthase A</fullName>
    </submittedName>
</protein>
<feature type="domain" description="Tryptophan synthase beta chain-like PALP" evidence="3">
    <location>
        <begin position="6"/>
        <end position="298"/>
    </location>
</feature>
<keyword evidence="5" id="KW-1185">Reference proteome</keyword>
<proteinExistence type="predicted"/>
<dbReference type="PANTHER" id="PTHR10314">
    <property type="entry name" value="CYSTATHIONINE BETA-SYNTHASE"/>
    <property type="match status" value="1"/>
</dbReference>
<dbReference type="RefSeq" id="WP_090705432.1">
    <property type="nucleotide sequence ID" value="NZ_FNHH01000019.1"/>
</dbReference>
<dbReference type="PROSITE" id="PS00901">
    <property type="entry name" value="CYS_SYNTHASE"/>
    <property type="match status" value="1"/>
</dbReference>
<accession>A0A1G9V3J5</accession>
<dbReference type="SUPFAM" id="SSF53686">
    <property type="entry name" value="Tryptophan synthase beta subunit-like PLP-dependent enzymes"/>
    <property type="match status" value="1"/>
</dbReference>
<sequence>MSTLSLIHNTPLIFLDKISAGLSGKICAKAEHMQPGGSVKDRAAYQIILDAYENGSLKRGQTVVEMTSGNMGAGLALVCRQFGNPFVAVMSEGNSPERLKILQVFGAEVILTKQVDGLPGMVTGADIALAVDVAKDIAQNRNAFYADQFNNPSCIRAHFNHTGPEILRELADIDVFMASVGSGGTFIGTAKYLKSINPGIKCIAVEPEKAAILKTGRVDEPKHIIQGTAYGLIPPHWDEKLADDFITVSDQEVMDMKKCLSADQGLYVGYSAGANVLAAKKFLMEQAKPLNIVTILCDSGYKYSD</sequence>
<dbReference type="InterPro" id="IPR036052">
    <property type="entry name" value="TrpB-like_PALP_sf"/>
</dbReference>
<gene>
    <name evidence="4" type="ORF">SAMN05421813_1192</name>
</gene>
<dbReference type="Pfam" id="PF00291">
    <property type="entry name" value="PALP"/>
    <property type="match status" value="1"/>
</dbReference>
<dbReference type="STRING" id="990371.SAMN05421813_1192"/>
<evidence type="ECO:0000313" key="4">
    <source>
        <dbReference type="EMBL" id="SDM66405.1"/>
    </source>
</evidence>
<dbReference type="InterPro" id="IPR001216">
    <property type="entry name" value="P-phosphate_BS"/>
</dbReference>
<name>A0A1G9V3J5_9SPHI</name>
<evidence type="ECO:0000313" key="5">
    <source>
        <dbReference type="Proteomes" id="UP000199226"/>
    </source>
</evidence>
<dbReference type="OrthoDB" id="9808024at2"/>